<keyword evidence="3" id="KW-1185">Reference proteome</keyword>
<evidence type="ECO:0000313" key="2">
    <source>
        <dbReference type="EMBL" id="AWS00595.1"/>
    </source>
</evidence>
<dbReference type="InterPro" id="IPR049688">
    <property type="entry name" value="CedA_arc"/>
</dbReference>
<dbReference type="KEGG" id="mhk:DFR87_06370"/>
<accession>A0A2U9IX17</accession>
<feature type="transmembrane region" description="Helical" evidence="1">
    <location>
        <begin position="167"/>
        <end position="188"/>
    </location>
</feature>
<gene>
    <name evidence="2" type="ORF">DFR87_06370</name>
</gene>
<evidence type="ECO:0000313" key="3">
    <source>
        <dbReference type="Proteomes" id="UP000247586"/>
    </source>
</evidence>
<feature type="transmembrane region" description="Helical" evidence="1">
    <location>
        <begin position="41"/>
        <end position="61"/>
    </location>
</feature>
<dbReference type="Proteomes" id="UP000247586">
    <property type="component" value="Chromosome"/>
</dbReference>
<keyword evidence="1" id="KW-0812">Transmembrane</keyword>
<proteinExistence type="predicted"/>
<dbReference type="EMBL" id="CP029287">
    <property type="protein sequence ID" value="AWS00595.1"/>
    <property type="molecule type" value="Genomic_DNA"/>
</dbReference>
<sequence>MNIFEFLAIAQDLAALTYFIGALVMALPIPLYGLKKWGPRLIADGLYSSILVNLYEVFLSITLEIGNMLGANWSYYITWLYSVLAAELQVYVNIRSIYLGVSSIPYLNPLAGPVTLFLSIVSAFASVTGTLIVISQLIYNNVGLIIILGILFMSLPFRIGRSIGGSLIGFAIVFYIGLPLLPSFLNMFGVDVLNVLFSSNDSISLLITQAIPEYLEGAVLMPVVYLGILSSISLGLGSAISGTYSRLPIPLDFL</sequence>
<keyword evidence="1" id="KW-0472">Membrane</keyword>
<feature type="transmembrane region" description="Helical" evidence="1">
    <location>
        <begin position="73"/>
        <end position="94"/>
    </location>
</feature>
<organism evidence="2 3">
    <name type="scientific">Metallosphaera hakonensis JCM 8857 = DSM 7519</name>
    <dbReference type="NCBI Taxonomy" id="1293036"/>
    <lineage>
        <taxon>Archaea</taxon>
        <taxon>Thermoproteota</taxon>
        <taxon>Thermoprotei</taxon>
        <taxon>Sulfolobales</taxon>
        <taxon>Sulfolobaceae</taxon>
        <taxon>Metallosphaera</taxon>
    </lineage>
</organism>
<evidence type="ECO:0000256" key="1">
    <source>
        <dbReference type="SAM" id="Phobius"/>
    </source>
</evidence>
<dbReference type="OrthoDB" id="43622at2157"/>
<dbReference type="STRING" id="1293036.GCA_001315825_01935"/>
<feature type="transmembrane region" description="Helical" evidence="1">
    <location>
        <begin position="6"/>
        <end position="29"/>
    </location>
</feature>
<reference evidence="2" key="1">
    <citation type="submission" date="2018-05" db="EMBL/GenBank/DDBJ databases">
        <title>Complete Genome Sequences of Extremely Thermoacidophilic, Metal-Mobilizing Type-Strain Members of the Archaeal Family Sulfolobaceae: Acidianus brierleyi DSM-1651T, Acidianus sulfidivorans DSM-18786T, Metallosphaera hakonensis DSM-7519T, and Metallosphaera prunae DSM-10039T.</title>
        <authorList>
            <person name="Counts J.A."/>
            <person name="Kelly R.M."/>
        </authorList>
    </citation>
    <scope>NUCLEOTIDE SEQUENCE [LARGE SCALE GENOMIC DNA]</scope>
    <source>
        <strain evidence="2">HO1-1</strain>
    </source>
</reference>
<protein>
    <submittedName>
        <fullName evidence="2">Uncharacterized protein</fullName>
    </submittedName>
</protein>
<feature type="transmembrane region" description="Helical" evidence="1">
    <location>
        <begin position="137"/>
        <end position="155"/>
    </location>
</feature>
<keyword evidence="1" id="KW-1133">Transmembrane helix</keyword>
<dbReference type="RefSeq" id="WP_110369774.1">
    <property type="nucleotide sequence ID" value="NZ_CP029287.2"/>
</dbReference>
<dbReference type="GeneID" id="36834950"/>
<dbReference type="AlphaFoldDB" id="A0A2U9IX17"/>
<name>A0A2U9IX17_9CREN</name>
<feature type="transmembrane region" description="Helical" evidence="1">
    <location>
        <begin position="106"/>
        <end position="125"/>
    </location>
</feature>
<feature type="transmembrane region" description="Helical" evidence="1">
    <location>
        <begin position="223"/>
        <end position="244"/>
    </location>
</feature>
<dbReference type="NCBIfam" id="NF041796">
    <property type="entry name" value="Ced_CedA"/>
    <property type="match status" value="1"/>
</dbReference>